<dbReference type="OrthoDB" id="9989461at2"/>
<comment type="caution">
    <text evidence="2">The sequence shown here is derived from an EMBL/GenBank/DDBJ whole genome shotgun (WGS) entry which is preliminary data.</text>
</comment>
<evidence type="ECO:0000256" key="1">
    <source>
        <dbReference type="SAM" id="Phobius"/>
    </source>
</evidence>
<dbReference type="RefSeq" id="WP_119448405.1">
    <property type="nucleotide sequence ID" value="NZ_QWMU01000057.1"/>
</dbReference>
<sequence>MSNNSTRREDKVRKKAIILIIIGILATIILLTNYLSSNKDNGENINTTAKVSSKKESNKKASSSSIKVDPIEIYNAPDGQIMPQDDGTIIIEGKTAPNKKLRLNATGFIDNETGDITGDVSGLTVSDKDGYFKFNFNERDQSASDLINLIYILDNKDSIKVCVGDDNFMGSKYLTVIRNENIDYRTFRDKHAQQIHHAHSSSDSSITIDAEITFN</sequence>
<evidence type="ECO:0000313" key="3">
    <source>
        <dbReference type="Proteomes" id="UP000289316"/>
    </source>
</evidence>
<dbReference type="AlphaFoldDB" id="A0A4Q2AK07"/>
<dbReference type="EMBL" id="QZFR01000070">
    <property type="protein sequence ID" value="RXV70496.1"/>
    <property type="molecule type" value="Genomic_DNA"/>
</dbReference>
<protein>
    <submittedName>
        <fullName evidence="2">Uncharacterized protein</fullName>
    </submittedName>
</protein>
<organism evidence="2 3">
    <name type="scientific">Ligilactobacillus murinus</name>
    <dbReference type="NCBI Taxonomy" id="1622"/>
    <lineage>
        <taxon>Bacteria</taxon>
        <taxon>Bacillati</taxon>
        <taxon>Bacillota</taxon>
        <taxon>Bacilli</taxon>
        <taxon>Lactobacillales</taxon>
        <taxon>Lactobacillaceae</taxon>
        <taxon>Ligilactobacillus</taxon>
    </lineage>
</organism>
<gene>
    <name evidence="2" type="ORF">D6C19_08610</name>
</gene>
<name>A0A4Q2AK07_9LACO</name>
<accession>A0A4Q2AK07</accession>
<dbReference type="Proteomes" id="UP000289316">
    <property type="component" value="Unassembled WGS sequence"/>
</dbReference>
<reference evidence="2 3" key="1">
    <citation type="submission" date="2018-09" db="EMBL/GenBank/DDBJ databases">
        <title>Murine metabolic-syndrome-specific gut microbial biobank.</title>
        <authorList>
            <person name="Liu C."/>
        </authorList>
    </citation>
    <scope>NUCLEOTIDE SEQUENCE [LARGE SCALE GENOMIC DNA]</scope>
    <source>
        <strain evidence="2 3">C-30</strain>
    </source>
</reference>
<keyword evidence="1" id="KW-0812">Transmembrane</keyword>
<feature type="transmembrane region" description="Helical" evidence="1">
    <location>
        <begin position="16"/>
        <end position="35"/>
    </location>
</feature>
<keyword evidence="1" id="KW-0472">Membrane</keyword>
<proteinExistence type="predicted"/>
<evidence type="ECO:0000313" key="2">
    <source>
        <dbReference type="EMBL" id="RXV70496.1"/>
    </source>
</evidence>
<keyword evidence="1" id="KW-1133">Transmembrane helix</keyword>